<dbReference type="EMBL" id="CP001699">
    <property type="protein sequence ID" value="ACU59311.1"/>
    <property type="molecule type" value="Genomic_DNA"/>
</dbReference>
<feature type="region of interest" description="Disordered" evidence="1">
    <location>
        <begin position="42"/>
        <end position="63"/>
    </location>
</feature>
<dbReference type="KEGG" id="cpi:Cpin_1815"/>
<evidence type="ECO:0000313" key="2">
    <source>
        <dbReference type="EMBL" id="ACU59311.1"/>
    </source>
</evidence>
<reference evidence="2 3" key="2">
    <citation type="journal article" date="2010" name="Stand. Genomic Sci.">
        <title>Complete genome sequence of Chitinophaga pinensis type strain (UQM 2034).</title>
        <authorList>
            <person name="Glavina Del Rio T."/>
            <person name="Abt B."/>
            <person name="Spring S."/>
            <person name="Lapidus A."/>
            <person name="Nolan M."/>
            <person name="Tice H."/>
            <person name="Copeland A."/>
            <person name="Cheng J.F."/>
            <person name="Chen F."/>
            <person name="Bruce D."/>
            <person name="Goodwin L."/>
            <person name="Pitluck S."/>
            <person name="Ivanova N."/>
            <person name="Mavromatis K."/>
            <person name="Mikhailova N."/>
            <person name="Pati A."/>
            <person name="Chen A."/>
            <person name="Palaniappan K."/>
            <person name="Land M."/>
            <person name="Hauser L."/>
            <person name="Chang Y.J."/>
            <person name="Jeffries C.D."/>
            <person name="Chain P."/>
            <person name="Saunders E."/>
            <person name="Detter J.C."/>
            <person name="Brettin T."/>
            <person name="Rohde M."/>
            <person name="Goker M."/>
            <person name="Bristow J."/>
            <person name="Eisen J.A."/>
            <person name="Markowitz V."/>
            <person name="Hugenholtz P."/>
            <person name="Kyrpides N.C."/>
            <person name="Klenk H.P."/>
            <person name="Lucas S."/>
        </authorList>
    </citation>
    <scope>NUCLEOTIDE SEQUENCE [LARGE SCALE GENOMIC DNA]</scope>
    <source>
        <strain evidence="3">ATCC 43595 / DSM 2588 / LMG 13176 / NBRC 15968 / NCIMB 11800 / UQM 2034</strain>
    </source>
</reference>
<sequence>MTHQAYLRLKNALIRQMREVTSSREAASRFIDEMGIRDLLIPMDPPIKKSTPKKRAKRNIDIK</sequence>
<name>A0A979G277_CHIPD</name>
<protein>
    <submittedName>
        <fullName evidence="2">Uncharacterized protein</fullName>
    </submittedName>
</protein>
<dbReference type="AlphaFoldDB" id="A0A979G277"/>
<dbReference type="OrthoDB" id="680982at2"/>
<evidence type="ECO:0000313" key="3">
    <source>
        <dbReference type="Proteomes" id="UP000002215"/>
    </source>
</evidence>
<dbReference type="Proteomes" id="UP000002215">
    <property type="component" value="Chromosome"/>
</dbReference>
<evidence type="ECO:0000256" key="1">
    <source>
        <dbReference type="SAM" id="MobiDB-lite"/>
    </source>
</evidence>
<organism evidence="2 3">
    <name type="scientific">Chitinophaga pinensis (strain ATCC 43595 / DSM 2588 / LMG 13176 / NBRC 15968 / NCIMB 11800 / UQM 2034)</name>
    <dbReference type="NCBI Taxonomy" id="485918"/>
    <lineage>
        <taxon>Bacteria</taxon>
        <taxon>Pseudomonadati</taxon>
        <taxon>Bacteroidota</taxon>
        <taxon>Chitinophagia</taxon>
        <taxon>Chitinophagales</taxon>
        <taxon>Chitinophagaceae</taxon>
        <taxon>Chitinophaga</taxon>
    </lineage>
</organism>
<accession>A0A979G277</accession>
<gene>
    <name evidence="2" type="ordered locus">Cpin_1815</name>
</gene>
<reference evidence="3" key="1">
    <citation type="submission" date="2009-08" db="EMBL/GenBank/DDBJ databases">
        <title>The complete genome of Chitinophaga pinensis DSM 2588.</title>
        <authorList>
            <consortium name="US DOE Joint Genome Institute (JGI-PGF)"/>
            <person name="Lucas S."/>
            <person name="Copeland A."/>
            <person name="Lapidus A."/>
            <person name="Glavina del Rio T."/>
            <person name="Dalin E."/>
            <person name="Tice H."/>
            <person name="Bruce D."/>
            <person name="Goodwin L."/>
            <person name="Pitluck S."/>
            <person name="Kyrpides N."/>
            <person name="Mavromatis K."/>
            <person name="Ivanova N."/>
            <person name="Mikhailova N."/>
            <person name="Sims D."/>
            <person name="Meinche L."/>
            <person name="Brettin T."/>
            <person name="Detter J.C."/>
            <person name="Han C."/>
            <person name="Larimer F."/>
            <person name="Land M."/>
            <person name="Hauser L."/>
            <person name="Markowitz V."/>
            <person name="Cheng J.-F."/>
            <person name="Hugenholtz P."/>
            <person name="Woyke T."/>
            <person name="Wu D."/>
            <person name="Spring S."/>
            <person name="Klenk H.-P."/>
            <person name="Eisen J.A."/>
        </authorList>
    </citation>
    <scope>NUCLEOTIDE SEQUENCE [LARGE SCALE GENOMIC DNA]</scope>
    <source>
        <strain evidence="3">ATCC 43595 / DSM 2588 / LMG 13176 / NBRC 15968 / NCIMB 11800 / UQM 2034</strain>
    </source>
</reference>
<dbReference type="RefSeq" id="WP_012789487.1">
    <property type="nucleotide sequence ID" value="NC_013132.1"/>
</dbReference>
<proteinExistence type="predicted"/>